<evidence type="ECO:0008006" key="3">
    <source>
        <dbReference type="Google" id="ProtNLM"/>
    </source>
</evidence>
<dbReference type="Gene3D" id="1.20.1640.10">
    <property type="entry name" value="Multidrug efflux transporter AcrB transmembrane domain"/>
    <property type="match status" value="1"/>
</dbReference>
<organism evidence="1 2">
    <name type="scientific">Thiothrix lacustris</name>
    <dbReference type="NCBI Taxonomy" id="525917"/>
    <lineage>
        <taxon>Bacteria</taxon>
        <taxon>Pseudomonadati</taxon>
        <taxon>Pseudomonadota</taxon>
        <taxon>Gammaproteobacteria</taxon>
        <taxon>Thiotrichales</taxon>
        <taxon>Thiotrichaceae</taxon>
        <taxon>Thiothrix</taxon>
    </lineage>
</organism>
<evidence type="ECO:0000313" key="1">
    <source>
        <dbReference type="EMBL" id="OQX02583.1"/>
    </source>
</evidence>
<dbReference type="EMBL" id="MTEJ01000474">
    <property type="protein sequence ID" value="OQX02583.1"/>
    <property type="molecule type" value="Genomic_DNA"/>
</dbReference>
<dbReference type="Gene3D" id="3.30.70.1430">
    <property type="entry name" value="Multidrug efflux transporter AcrB pore domain"/>
    <property type="match status" value="1"/>
</dbReference>
<dbReference type="AlphaFoldDB" id="A0A1Y1QCD8"/>
<dbReference type="InterPro" id="IPR001036">
    <property type="entry name" value="Acrflvin-R"/>
</dbReference>
<dbReference type="PANTHER" id="PTHR32063">
    <property type="match status" value="1"/>
</dbReference>
<dbReference type="Pfam" id="PF00873">
    <property type="entry name" value="ACR_tran"/>
    <property type="match status" value="1"/>
</dbReference>
<accession>A0A1Y1QCD8</accession>
<dbReference type="Proteomes" id="UP000192491">
    <property type="component" value="Unassembled WGS sequence"/>
</dbReference>
<dbReference type="PANTHER" id="PTHR32063:SF24">
    <property type="entry name" value="CATION EFFLUX SYSTEM (ACRB_ACRD_ACRF FAMILY)"/>
    <property type="match status" value="1"/>
</dbReference>
<protein>
    <recommendedName>
        <fullName evidence="3">Efflux RND transporter permease subunit</fullName>
    </recommendedName>
</protein>
<dbReference type="GO" id="GO:0005886">
    <property type="term" value="C:plasma membrane"/>
    <property type="evidence" value="ECO:0007669"/>
    <property type="project" value="TreeGrafter"/>
</dbReference>
<name>A0A1Y1QCD8_9GAMM</name>
<sequence length="62" mass="7048">MLNWLTEFSLAQRWLMLALTLVLTFLGIRAFQELPIDAFPDVSTTQVKLILKAPGMTPEEVE</sequence>
<gene>
    <name evidence="1" type="ORF">BWK73_42215</name>
</gene>
<comment type="caution">
    <text evidence="1">The sequence shown here is derived from an EMBL/GenBank/DDBJ whole genome shotgun (WGS) entry which is preliminary data.</text>
</comment>
<evidence type="ECO:0000313" key="2">
    <source>
        <dbReference type="Proteomes" id="UP000192491"/>
    </source>
</evidence>
<dbReference type="GO" id="GO:0042910">
    <property type="term" value="F:xenobiotic transmembrane transporter activity"/>
    <property type="evidence" value="ECO:0007669"/>
    <property type="project" value="TreeGrafter"/>
</dbReference>
<reference evidence="1 2" key="1">
    <citation type="submission" date="2017-01" db="EMBL/GenBank/DDBJ databases">
        <title>Novel large sulfur bacteria in the metagenomes of groundwater-fed chemosynthetic microbial mats in the Lake Huron basin.</title>
        <authorList>
            <person name="Sharrar A.M."/>
            <person name="Flood B.E."/>
            <person name="Bailey J.V."/>
            <person name="Jones D.S."/>
            <person name="Biddanda B."/>
            <person name="Ruberg S.A."/>
            <person name="Marcus D.N."/>
            <person name="Dick G.J."/>
        </authorList>
    </citation>
    <scope>NUCLEOTIDE SEQUENCE [LARGE SCALE GENOMIC DNA]</scope>
    <source>
        <strain evidence="1">A8</strain>
    </source>
</reference>
<proteinExistence type="predicted"/>
<feature type="non-terminal residue" evidence="1">
    <location>
        <position position="62"/>
    </location>
</feature>